<gene>
    <name evidence="7 9" type="primary">rplT</name>
    <name evidence="9" type="ORF">FOZ76_05990</name>
</gene>
<dbReference type="InterPro" id="IPR035566">
    <property type="entry name" value="Ribosomal_protein_bL20_C"/>
</dbReference>
<evidence type="ECO:0000256" key="4">
    <source>
        <dbReference type="ARBA" id="ARBA00022980"/>
    </source>
</evidence>
<evidence type="ECO:0000313" key="10">
    <source>
        <dbReference type="Proteomes" id="UP000318405"/>
    </source>
</evidence>
<organism evidence="9 10">
    <name type="scientific">Verticiella sediminum</name>
    <dbReference type="NCBI Taxonomy" id="1247510"/>
    <lineage>
        <taxon>Bacteria</taxon>
        <taxon>Pseudomonadati</taxon>
        <taxon>Pseudomonadota</taxon>
        <taxon>Betaproteobacteria</taxon>
        <taxon>Burkholderiales</taxon>
        <taxon>Alcaligenaceae</taxon>
        <taxon>Verticiella</taxon>
    </lineage>
</organism>
<evidence type="ECO:0000256" key="2">
    <source>
        <dbReference type="ARBA" id="ARBA00022730"/>
    </source>
</evidence>
<evidence type="ECO:0000313" key="9">
    <source>
        <dbReference type="EMBL" id="TSH97460.1"/>
    </source>
</evidence>
<dbReference type="GO" id="GO:0019843">
    <property type="term" value="F:rRNA binding"/>
    <property type="evidence" value="ECO:0007669"/>
    <property type="project" value="UniProtKB-UniRule"/>
</dbReference>
<comment type="similarity">
    <text evidence="1 7 8">Belongs to the bacterial ribosomal protein bL20 family.</text>
</comment>
<dbReference type="EMBL" id="VLTJ01000009">
    <property type="protein sequence ID" value="TSH97460.1"/>
    <property type="molecule type" value="Genomic_DNA"/>
</dbReference>
<dbReference type="InterPro" id="IPR005813">
    <property type="entry name" value="Ribosomal_bL20"/>
</dbReference>
<protein>
    <recommendedName>
        <fullName evidence="6 7">Large ribosomal subunit protein bL20</fullName>
    </recommendedName>
</protein>
<dbReference type="PROSITE" id="PS00937">
    <property type="entry name" value="RIBOSOMAL_L20"/>
    <property type="match status" value="1"/>
</dbReference>
<dbReference type="Gene3D" id="6.10.160.10">
    <property type="match status" value="1"/>
</dbReference>
<evidence type="ECO:0000256" key="3">
    <source>
        <dbReference type="ARBA" id="ARBA00022884"/>
    </source>
</evidence>
<accession>A0A556AWZ9</accession>
<reference evidence="9 10" key="1">
    <citation type="submission" date="2019-07" db="EMBL/GenBank/DDBJ databases">
        <title>Qingshengfaniella alkalisoli gen. nov., sp. nov., isolated from saline soil.</title>
        <authorList>
            <person name="Xu L."/>
            <person name="Huang X.-X."/>
            <person name="Sun J.-Q."/>
        </authorList>
    </citation>
    <scope>NUCLEOTIDE SEQUENCE [LARGE SCALE GENOMIC DNA]</scope>
    <source>
        <strain evidence="9 10">DSM 27279</strain>
    </source>
</reference>
<keyword evidence="10" id="KW-1185">Reference proteome</keyword>
<evidence type="ECO:0000256" key="7">
    <source>
        <dbReference type="HAMAP-Rule" id="MF_00382"/>
    </source>
</evidence>
<dbReference type="NCBIfam" id="TIGR01032">
    <property type="entry name" value="rplT_bact"/>
    <property type="match status" value="1"/>
</dbReference>
<dbReference type="RefSeq" id="WP_143947235.1">
    <property type="nucleotide sequence ID" value="NZ_BAABMB010000004.1"/>
</dbReference>
<dbReference type="CDD" id="cd07026">
    <property type="entry name" value="Ribosomal_L20"/>
    <property type="match status" value="1"/>
</dbReference>
<dbReference type="GO" id="GO:0003735">
    <property type="term" value="F:structural constituent of ribosome"/>
    <property type="evidence" value="ECO:0007669"/>
    <property type="project" value="InterPro"/>
</dbReference>
<comment type="caution">
    <text evidence="9">The sequence shown here is derived from an EMBL/GenBank/DDBJ whole genome shotgun (WGS) entry which is preliminary data.</text>
</comment>
<keyword evidence="3 7" id="KW-0694">RNA-binding</keyword>
<keyword evidence="2 7" id="KW-0699">rRNA-binding</keyword>
<sequence length="118" mass="13235">MPRVKRGVTARARHKKVIAAAKGYRGRRGNVFRIAKQAVMRAGQYAYRDRRNKKRTFRALWIARINAATRELGMSYSTFIAGLKKASIDLDRKVLADMAVRDKAGFAAVVQQAKNALA</sequence>
<dbReference type="Gene3D" id="1.10.1900.20">
    <property type="entry name" value="Ribosomal protein L20"/>
    <property type="match status" value="1"/>
</dbReference>
<evidence type="ECO:0000256" key="8">
    <source>
        <dbReference type="RuleBase" id="RU000560"/>
    </source>
</evidence>
<comment type="function">
    <text evidence="7 8">Binds directly to 23S ribosomal RNA and is necessary for the in vitro assembly process of the 50S ribosomal subunit. It is not involved in the protein synthesizing functions of that subunit.</text>
</comment>
<dbReference type="OrthoDB" id="9808966at2"/>
<evidence type="ECO:0000256" key="5">
    <source>
        <dbReference type="ARBA" id="ARBA00023274"/>
    </source>
</evidence>
<dbReference type="GO" id="GO:0000027">
    <property type="term" value="P:ribosomal large subunit assembly"/>
    <property type="evidence" value="ECO:0007669"/>
    <property type="project" value="UniProtKB-UniRule"/>
</dbReference>
<dbReference type="Proteomes" id="UP000318405">
    <property type="component" value="Unassembled WGS sequence"/>
</dbReference>
<evidence type="ECO:0000256" key="6">
    <source>
        <dbReference type="ARBA" id="ARBA00035172"/>
    </source>
</evidence>
<dbReference type="GO" id="GO:0006412">
    <property type="term" value="P:translation"/>
    <property type="evidence" value="ECO:0007669"/>
    <property type="project" value="InterPro"/>
</dbReference>
<dbReference type="AlphaFoldDB" id="A0A556AWZ9"/>
<dbReference type="Pfam" id="PF00453">
    <property type="entry name" value="Ribosomal_L20"/>
    <property type="match status" value="1"/>
</dbReference>
<dbReference type="GO" id="GO:1990904">
    <property type="term" value="C:ribonucleoprotein complex"/>
    <property type="evidence" value="ECO:0007669"/>
    <property type="project" value="UniProtKB-KW"/>
</dbReference>
<keyword evidence="4 7" id="KW-0689">Ribosomal protein</keyword>
<dbReference type="InterPro" id="IPR049946">
    <property type="entry name" value="RIBOSOMAL_L20_CS"/>
</dbReference>
<evidence type="ECO:0000256" key="1">
    <source>
        <dbReference type="ARBA" id="ARBA00007698"/>
    </source>
</evidence>
<proteinExistence type="inferred from homology"/>
<name>A0A556AWZ9_9BURK</name>
<dbReference type="PRINTS" id="PR00062">
    <property type="entry name" value="RIBOSOMALL20"/>
</dbReference>
<dbReference type="PANTHER" id="PTHR10986">
    <property type="entry name" value="39S RIBOSOMAL PROTEIN L20"/>
    <property type="match status" value="1"/>
</dbReference>
<dbReference type="FunFam" id="1.10.1900.20:FF:000001">
    <property type="entry name" value="50S ribosomal protein L20"/>
    <property type="match status" value="1"/>
</dbReference>
<dbReference type="GO" id="GO:0005840">
    <property type="term" value="C:ribosome"/>
    <property type="evidence" value="ECO:0007669"/>
    <property type="project" value="UniProtKB-KW"/>
</dbReference>
<dbReference type="HAMAP" id="MF_00382">
    <property type="entry name" value="Ribosomal_bL20"/>
    <property type="match status" value="1"/>
</dbReference>
<keyword evidence="5 7" id="KW-0687">Ribonucleoprotein</keyword>
<dbReference type="SUPFAM" id="SSF74731">
    <property type="entry name" value="Ribosomal protein L20"/>
    <property type="match status" value="1"/>
</dbReference>